<dbReference type="STRING" id="133412.A0A1R1X085"/>
<name>A0A1R1X085_9FUNG</name>
<protein>
    <submittedName>
        <fullName evidence="3">Eukaryotic translation initiation factor 4E type 2</fullName>
    </submittedName>
</protein>
<evidence type="ECO:0000256" key="1">
    <source>
        <dbReference type="RuleBase" id="RU004374"/>
    </source>
</evidence>
<dbReference type="GO" id="GO:0003743">
    <property type="term" value="F:translation initiation factor activity"/>
    <property type="evidence" value="ECO:0007669"/>
    <property type="project" value="UniProtKB-KW"/>
</dbReference>
<evidence type="ECO:0000313" key="3">
    <source>
        <dbReference type="EMBL" id="OMJ08029.1"/>
    </source>
</evidence>
<dbReference type="PANTHER" id="PTHR11960:SF18">
    <property type="entry name" value="EUKARYOTIC TRANSLATION INITIATION FACTOR 4E HOMOLOGOUS PROTEIN, ISOFORM B"/>
    <property type="match status" value="1"/>
</dbReference>
<comment type="caution">
    <text evidence="3">The sequence shown here is derived from an EMBL/GenBank/DDBJ whole genome shotgun (WGS) entry which is preliminary data.</text>
</comment>
<comment type="similarity">
    <text evidence="1">Belongs to the eukaryotic initiation factor 4E family.</text>
</comment>
<feature type="compositionally biased region" description="Polar residues" evidence="2">
    <location>
        <begin position="20"/>
        <end position="37"/>
    </location>
</feature>
<dbReference type="EMBL" id="LSSN01005898">
    <property type="protein sequence ID" value="OMJ08029.1"/>
    <property type="molecule type" value="Genomic_DNA"/>
</dbReference>
<feature type="region of interest" description="Disordered" evidence="2">
    <location>
        <begin position="1"/>
        <end position="78"/>
    </location>
</feature>
<organism evidence="3 4">
    <name type="scientific">Smittium culicis</name>
    <dbReference type="NCBI Taxonomy" id="133412"/>
    <lineage>
        <taxon>Eukaryota</taxon>
        <taxon>Fungi</taxon>
        <taxon>Fungi incertae sedis</taxon>
        <taxon>Zoopagomycota</taxon>
        <taxon>Kickxellomycotina</taxon>
        <taxon>Harpellomycetes</taxon>
        <taxon>Harpellales</taxon>
        <taxon>Legeriomycetaceae</taxon>
        <taxon>Smittium</taxon>
    </lineage>
</organism>
<dbReference type="GO" id="GO:0016281">
    <property type="term" value="C:eukaryotic translation initiation factor 4F complex"/>
    <property type="evidence" value="ECO:0007669"/>
    <property type="project" value="TreeGrafter"/>
</dbReference>
<dbReference type="InterPro" id="IPR001040">
    <property type="entry name" value="TIF_eIF_4E"/>
</dbReference>
<accession>A0A1R1X085</accession>
<evidence type="ECO:0000313" key="4">
    <source>
        <dbReference type="Proteomes" id="UP000187283"/>
    </source>
</evidence>
<sequence>MDTKAASSSETLTFAKALAKSQTQNPPESNSSKTEPNISAAADSPSTVESTKITNQQPVSSDSNKPSENQIDSLASDSKALSTADSSKNISSLDSHPLQYKWTFWFMHRYPGQKIVDYEAAISKISSFYSIEEFWNVYSYICRPNDMPTVSDFHLFKHGVRPVWEDELNIEGGKWMIRIKKGLSSRLWERLVFAIIGNQFDAGDEVCGAVLSIRNSEDIISLWNKTANDAAINISIRDTIKSVLEIPVETVMEYKAHNDSLRDNSSFRNTEVYK</sequence>
<dbReference type="OrthoDB" id="590761at2759"/>
<dbReference type="PANTHER" id="PTHR11960">
    <property type="entry name" value="EUKARYOTIC TRANSLATION INITIATION FACTOR 4E RELATED"/>
    <property type="match status" value="1"/>
</dbReference>
<dbReference type="FunFam" id="3.30.760.10:FF:000043">
    <property type="entry name" value="Predicted protein"/>
    <property type="match status" value="1"/>
</dbReference>
<dbReference type="SUPFAM" id="SSF55418">
    <property type="entry name" value="eIF4e-like"/>
    <property type="match status" value="1"/>
</dbReference>
<dbReference type="Gene3D" id="3.30.760.10">
    <property type="entry name" value="RNA Cap, Translation Initiation Factor Eif4e"/>
    <property type="match status" value="1"/>
</dbReference>
<dbReference type="Proteomes" id="UP000187283">
    <property type="component" value="Unassembled WGS sequence"/>
</dbReference>
<feature type="compositionally biased region" description="Polar residues" evidence="2">
    <location>
        <begin position="44"/>
        <end position="78"/>
    </location>
</feature>
<feature type="compositionally biased region" description="Polar residues" evidence="2">
    <location>
        <begin position="1"/>
        <end position="12"/>
    </location>
</feature>
<evidence type="ECO:0000256" key="2">
    <source>
        <dbReference type="SAM" id="MobiDB-lite"/>
    </source>
</evidence>
<dbReference type="AlphaFoldDB" id="A0A1R1X085"/>
<reference evidence="3 4" key="1">
    <citation type="submission" date="2017-01" db="EMBL/GenBank/DDBJ databases">
        <authorList>
            <person name="Mah S.A."/>
            <person name="Swanson W.J."/>
            <person name="Moy G.W."/>
            <person name="Vacquier V.D."/>
        </authorList>
    </citation>
    <scope>NUCLEOTIDE SEQUENCE [LARGE SCALE GENOMIC DNA]</scope>
    <source>
        <strain evidence="3 4">GSMNP</strain>
    </source>
</reference>
<proteinExistence type="inferred from homology"/>
<dbReference type="GO" id="GO:0000340">
    <property type="term" value="F:RNA 7-methylguanosine cap binding"/>
    <property type="evidence" value="ECO:0007669"/>
    <property type="project" value="TreeGrafter"/>
</dbReference>
<dbReference type="InterPro" id="IPR023398">
    <property type="entry name" value="TIF_eIF4e-like"/>
</dbReference>
<keyword evidence="1" id="KW-0694">RNA-binding</keyword>
<gene>
    <name evidence="3" type="ORF">AYI70_g11814</name>
</gene>
<dbReference type="InterPro" id="IPR019770">
    <property type="entry name" value="TIF_eIF_4E_CS"/>
</dbReference>
<keyword evidence="4" id="KW-1185">Reference proteome</keyword>
<keyword evidence="1" id="KW-0648">Protein biosynthesis</keyword>
<keyword evidence="1 3" id="KW-0396">Initiation factor</keyword>
<dbReference type="PROSITE" id="PS00813">
    <property type="entry name" value="IF4E"/>
    <property type="match status" value="1"/>
</dbReference>
<dbReference type="Pfam" id="PF01652">
    <property type="entry name" value="IF4E"/>
    <property type="match status" value="1"/>
</dbReference>